<feature type="compositionally biased region" description="Basic and acidic residues" evidence="2">
    <location>
        <begin position="70"/>
        <end position="79"/>
    </location>
</feature>
<reference evidence="4" key="1">
    <citation type="submission" date="2014-11" db="EMBL/GenBank/DDBJ databases">
        <authorList>
            <person name="Otto D Thomas"/>
            <person name="Naeem Raeece"/>
        </authorList>
    </citation>
    <scope>NUCLEOTIDE SEQUENCE</scope>
</reference>
<dbReference type="VEuPathDB" id="CryptoDB:Cvel_6526"/>
<feature type="compositionally biased region" description="Low complexity" evidence="2">
    <location>
        <begin position="1194"/>
        <end position="1212"/>
    </location>
</feature>
<feature type="compositionally biased region" description="Polar residues" evidence="2">
    <location>
        <begin position="1524"/>
        <end position="1549"/>
    </location>
</feature>
<proteinExistence type="predicted"/>
<evidence type="ECO:0000259" key="3">
    <source>
        <dbReference type="PROSITE" id="PS50158"/>
    </source>
</evidence>
<feature type="region of interest" description="Disordered" evidence="2">
    <location>
        <begin position="1361"/>
        <end position="1419"/>
    </location>
</feature>
<dbReference type="InterPro" id="IPR001878">
    <property type="entry name" value="Znf_CCHC"/>
</dbReference>
<dbReference type="InterPro" id="IPR036875">
    <property type="entry name" value="Znf_CCHC_sf"/>
</dbReference>
<feature type="compositionally biased region" description="Basic and acidic residues" evidence="2">
    <location>
        <begin position="877"/>
        <end position="898"/>
    </location>
</feature>
<feature type="compositionally biased region" description="Low complexity" evidence="2">
    <location>
        <begin position="292"/>
        <end position="305"/>
    </location>
</feature>
<dbReference type="PROSITE" id="PS50158">
    <property type="entry name" value="ZF_CCHC"/>
    <property type="match status" value="1"/>
</dbReference>
<feature type="compositionally biased region" description="Basic and acidic residues" evidence="2">
    <location>
        <begin position="412"/>
        <end position="425"/>
    </location>
</feature>
<evidence type="ECO:0000256" key="1">
    <source>
        <dbReference type="PROSITE-ProRule" id="PRU00047"/>
    </source>
</evidence>
<feature type="compositionally biased region" description="Basic and acidic residues" evidence="2">
    <location>
        <begin position="1365"/>
        <end position="1375"/>
    </location>
</feature>
<dbReference type="GO" id="GO:0008270">
    <property type="term" value="F:zinc ion binding"/>
    <property type="evidence" value="ECO:0007669"/>
    <property type="project" value="UniProtKB-KW"/>
</dbReference>
<accession>A0A0G4HEQ0</accession>
<feature type="region of interest" description="Disordered" evidence="2">
    <location>
        <begin position="1180"/>
        <end position="1229"/>
    </location>
</feature>
<feature type="compositionally biased region" description="Polar residues" evidence="2">
    <location>
        <begin position="249"/>
        <end position="263"/>
    </location>
</feature>
<feature type="region of interest" description="Disordered" evidence="2">
    <location>
        <begin position="1455"/>
        <end position="1477"/>
    </location>
</feature>
<feature type="domain" description="CCHC-type" evidence="3">
    <location>
        <begin position="1442"/>
        <end position="1458"/>
    </location>
</feature>
<dbReference type="GO" id="GO:0003676">
    <property type="term" value="F:nucleic acid binding"/>
    <property type="evidence" value="ECO:0007669"/>
    <property type="project" value="InterPro"/>
</dbReference>
<feature type="region of interest" description="Disordered" evidence="2">
    <location>
        <begin position="411"/>
        <end position="442"/>
    </location>
</feature>
<keyword evidence="1" id="KW-0479">Metal-binding</keyword>
<organism evidence="4">
    <name type="scientific">Chromera velia CCMP2878</name>
    <dbReference type="NCBI Taxonomy" id="1169474"/>
    <lineage>
        <taxon>Eukaryota</taxon>
        <taxon>Sar</taxon>
        <taxon>Alveolata</taxon>
        <taxon>Colpodellida</taxon>
        <taxon>Chromeraceae</taxon>
        <taxon>Chromera</taxon>
    </lineage>
</organism>
<dbReference type="Gene3D" id="4.10.60.10">
    <property type="entry name" value="Zinc finger, CCHC-type"/>
    <property type="match status" value="1"/>
</dbReference>
<feature type="region of interest" description="Disordered" evidence="2">
    <location>
        <begin position="208"/>
        <end position="339"/>
    </location>
</feature>
<evidence type="ECO:0000313" key="4">
    <source>
        <dbReference type="EMBL" id="CEM42385.1"/>
    </source>
</evidence>
<keyword evidence="1" id="KW-0863">Zinc-finger</keyword>
<feature type="region of interest" description="Disordered" evidence="2">
    <location>
        <begin position="1515"/>
        <end position="1549"/>
    </location>
</feature>
<feature type="region of interest" description="Disordered" evidence="2">
    <location>
        <begin position="44"/>
        <end position="95"/>
    </location>
</feature>
<feature type="compositionally biased region" description="Polar residues" evidence="2">
    <location>
        <begin position="323"/>
        <end position="339"/>
    </location>
</feature>
<dbReference type="SUPFAM" id="SSF57756">
    <property type="entry name" value="Retrovirus zinc finger-like domains"/>
    <property type="match status" value="1"/>
</dbReference>
<feature type="region of interest" description="Disordered" evidence="2">
    <location>
        <begin position="848"/>
        <end position="916"/>
    </location>
</feature>
<name>A0A0G4HEQ0_9ALVE</name>
<dbReference type="SMART" id="SM00343">
    <property type="entry name" value="ZnF_C2HC"/>
    <property type="match status" value="1"/>
</dbReference>
<sequence>MASNVLRRQTPTLQALKYSTEHPKHFQDIRTQVKRLAGEIWRAGKGSNRVSHPAIEPSTETQTKTGRGNGDGRRIKFDPTPDLALSSKEKSREALVPPISKEGQSLKGDNEKWQLLLAETEELLSGPFSFPVSVSACSAPSPSCVGPSPSLTSHTPPPTVPQRCREGHWQADPFLLTDLVQAFATCPASRLPHSLVRRIGETMARMIHEKDPERKLRTTPSVPPTPPFPPTARKHHGRVGLEAPESKPMSCSPSGTVSSTTIPQRVDEDRNRAGTSRDKGEEDGMPMGRQISLPSRSSCSFSSPLPAVPSQPRGGPHQPSCLPASSFSSLQDASPPTLQSQFTPLSSAVSFLDRTDVWVKTVRVFGKCRVVVPELFEAAAVRLWRVLPLLDNHDLSTVALSYARVYSKSKHREGGGEIPRKFEEKKEEEEDLSRPQRTRESGGAAVLRLMDAVAEEVCSERRKWNDDYIGSAPGNEAYLLASLLRFHHTHGSQTLLGSARQRVDCPKGGPRGRGQDKAKVFLRGAVSALAPRIIHDLSSTPTSTLSVLLRTVALSCPTSGRQASQRSNASASPPSSAPIPGWFLDHLAGQLVEEIVGRAKAELELQAQQQMHEGNQKKGRRGEVRERKYRLGEDVEKEFEDEWRLKEAEGNRQQEPNFFFEAAHAADCLSVIARLRLQVRLPRSSVETLFRCLELCPPSSFTGVSVAQAAGALREMRLRLPGSMGFLCAVSLQGWSPSAGLSGAFDVGGRDGGSLSKATTPFDTEQPGSGLLPNVALEGGEKNEKSLLLGKVLGGRVGRRGGEGGLECLRVVEEVFSEKGGARPFFFYWDPVSISQFVWALASSRPGGVQRQRRIDRDGRGDGGVLKPGESEQSPSENEKEEGGQEERTGEGEKRSREMQNPPISEVLESKGDRQDFVRGAESGKEDFGMFEKEELRLRRKVFAALVCLLSDVNQVTRFDSECLSMASASLARFLSSSSCPRDSPSLSRFLPSLSALSLCIEQFEKTRVPSQSQQIERGSLSRQRDANLLRGCESDSRFLSSVLLMLQLQRSREALESTEQSPFNSTVQRLPTEDMFALEPSFRAILLRLTHTQSSVSALPSNLESLISSGCSRYNLLFGPLNSVKTGQAVREAASSGCGSINIPVLQQLLEGQQFMQQQMIQVQQTQQLQQQQMDALGAQQQQTATDGGPIHQQQQQTPEQQQQQRMNQQQTSPPPQRSNFKAKEPPVFHGDRKLLEGWVADMREYIQLSDIQVSKQLGSVRQYFSRFLKQWYDKTQRSASPFVNVEDLFTRLSERFPDPNKQTDLRGEVRNVRCQGNEGVHKYSVRFNDIAEGIVDVSEIDLMYDYIRGLPDEVRKEVRRRKPDSLDAAMKDAEEAEQLLSGGRKKDYGGQGRDGRSDSHPPLRPQSQSNDRPVPMDLNRISRIYSLSQDEIKRHIQENRCFNCHTVGHSARQCRNRKQQQQQQGPRGHGGQRNFYGGQGRMHNLQSGVQQHYGGLVQGQWRNLVIPQGLMPPPGLCPPPQFQENPPQWSQRQQQNAPPRGMYSTTRGRTCRRGKLITFHGTANGVPIRAL</sequence>
<feature type="compositionally biased region" description="Basic and acidic residues" evidence="2">
    <location>
        <begin position="1386"/>
        <end position="1403"/>
    </location>
</feature>
<gene>
    <name evidence="4" type="ORF">Cvel_6526</name>
</gene>
<protein>
    <recommendedName>
        <fullName evidence="3">CCHC-type domain-containing protein</fullName>
    </recommendedName>
</protein>
<feature type="compositionally biased region" description="Basic and acidic residues" evidence="2">
    <location>
        <begin position="265"/>
        <end position="282"/>
    </location>
</feature>
<dbReference type="EMBL" id="CDMZ01002440">
    <property type="protein sequence ID" value="CEM42385.1"/>
    <property type="molecule type" value="Genomic_DNA"/>
</dbReference>
<evidence type="ECO:0000256" key="2">
    <source>
        <dbReference type="SAM" id="MobiDB-lite"/>
    </source>
</evidence>
<feature type="compositionally biased region" description="Pro residues" evidence="2">
    <location>
        <begin position="221"/>
        <end position="230"/>
    </location>
</feature>
<keyword evidence="1" id="KW-0862">Zinc</keyword>